<comment type="caution">
    <text evidence="1">The sequence shown here is derived from an EMBL/GenBank/DDBJ whole genome shotgun (WGS) entry which is preliminary data.</text>
</comment>
<evidence type="ECO:0000313" key="1">
    <source>
        <dbReference type="EMBL" id="MCH5597547.1"/>
    </source>
</evidence>
<gene>
    <name evidence="1" type="ORF">MKP09_06320</name>
</gene>
<protein>
    <submittedName>
        <fullName evidence="1">Uncharacterized protein</fullName>
    </submittedName>
</protein>
<sequence length="152" mass="17523">MAELAQFCCDRIMIYLSKAITDFRWLYIYEPPVKMISAIVGLARILKNTIDLRTGSGKEELMNYLSEWSELKQGELESLLTNMATLRYNHNDINENITAIIQFAKVTGKLFNTLSNLEFIGKKKESGIFVKEGYINDTSEHNNTKPKRRFFG</sequence>
<name>A0ABS9SGQ9_9BACT</name>
<dbReference type="Proteomes" id="UP001202248">
    <property type="component" value="Unassembled WGS sequence"/>
</dbReference>
<proteinExistence type="predicted"/>
<keyword evidence="2" id="KW-1185">Reference proteome</keyword>
<reference evidence="1 2" key="1">
    <citation type="submission" date="2022-02" db="EMBL/GenBank/DDBJ databases">
        <authorList>
            <person name="Min J."/>
        </authorList>
    </citation>
    <scope>NUCLEOTIDE SEQUENCE [LARGE SCALE GENOMIC DNA]</scope>
    <source>
        <strain evidence="1 2">GR10-1</strain>
    </source>
</reference>
<organism evidence="1 2">
    <name type="scientific">Niabella ginsengisoli</name>
    <dbReference type="NCBI Taxonomy" id="522298"/>
    <lineage>
        <taxon>Bacteria</taxon>
        <taxon>Pseudomonadati</taxon>
        <taxon>Bacteroidota</taxon>
        <taxon>Chitinophagia</taxon>
        <taxon>Chitinophagales</taxon>
        <taxon>Chitinophagaceae</taxon>
        <taxon>Niabella</taxon>
    </lineage>
</organism>
<dbReference type="RefSeq" id="WP_240826927.1">
    <property type="nucleotide sequence ID" value="NZ_JAKWBL010000001.1"/>
</dbReference>
<evidence type="ECO:0000313" key="2">
    <source>
        <dbReference type="Proteomes" id="UP001202248"/>
    </source>
</evidence>
<accession>A0ABS9SGQ9</accession>
<dbReference type="EMBL" id="JAKWBL010000001">
    <property type="protein sequence ID" value="MCH5597547.1"/>
    <property type="molecule type" value="Genomic_DNA"/>
</dbReference>